<feature type="compositionally biased region" description="Acidic residues" evidence="1">
    <location>
        <begin position="1"/>
        <end position="11"/>
    </location>
</feature>
<dbReference type="Proteomes" id="UP000009183">
    <property type="component" value="Chromosome 7"/>
</dbReference>
<dbReference type="InParanoid" id="F6HZT8"/>
<evidence type="ECO:0000313" key="2">
    <source>
        <dbReference type="EMBL" id="CCB60204.1"/>
    </source>
</evidence>
<reference evidence="3" key="1">
    <citation type="journal article" date="2007" name="Nature">
        <title>The grapevine genome sequence suggests ancestral hexaploidization in major angiosperm phyla.</title>
        <authorList>
            <consortium name="The French-Italian Public Consortium for Grapevine Genome Characterization."/>
            <person name="Jaillon O."/>
            <person name="Aury J.-M."/>
            <person name="Noel B."/>
            <person name="Policriti A."/>
            <person name="Clepet C."/>
            <person name="Casagrande A."/>
            <person name="Choisne N."/>
            <person name="Aubourg S."/>
            <person name="Vitulo N."/>
            <person name="Jubin C."/>
            <person name="Vezzi A."/>
            <person name="Legeai F."/>
            <person name="Hugueney P."/>
            <person name="Dasilva C."/>
            <person name="Horner D."/>
            <person name="Mica E."/>
            <person name="Jublot D."/>
            <person name="Poulain J."/>
            <person name="Bruyere C."/>
            <person name="Billault A."/>
            <person name="Segurens B."/>
            <person name="Gouyvenoux M."/>
            <person name="Ugarte E."/>
            <person name="Cattonaro F."/>
            <person name="Anthouard V."/>
            <person name="Vico V."/>
            <person name="Del Fabbro C."/>
            <person name="Alaux M."/>
            <person name="Di Gaspero G."/>
            <person name="Dumas V."/>
            <person name="Felice N."/>
            <person name="Paillard S."/>
            <person name="Juman I."/>
            <person name="Moroldo M."/>
            <person name="Scalabrin S."/>
            <person name="Canaguier A."/>
            <person name="Le Clainche I."/>
            <person name="Malacrida G."/>
            <person name="Durand E."/>
            <person name="Pesole G."/>
            <person name="Laucou V."/>
            <person name="Chatelet P."/>
            <person name="Merdinoglu D."/>
            <person name="Delledonne M."/>
            <person name="Pezzotti M."/>
            <person name="Lecharny A."/>
            <person name="Scarpelli C."/>
            <person name="Artiguenave F."/>
            <person name="Pe M.E."/>
            <person name="Valle G."/>
            <person name="Morgante M."/>
            <person name="Caboche M."/>
            <person name="Adam-Blondon A.-F."/>
            <person name="Weissenbach J."/>
            <person name="Quetier F."/>
            <person name="Wincker P."/>
        </authorList>
    </citation>
    <scope>NUCLEOTIDE SEQUENCE [LARGE SCALE GENOMIC DNA]</scope>
    <source>
        <strain evidence="3">cv. Pinot noir / PN40024</strain>
    </source>
</reference>
<organism evidence="2 3">
    <name type="scientific">Vitis vinifera</name>
    <name type="common">Grape</name>
    <dbReference type="NCBI Taxonomy" id="29760"/>
    <lineage>
        <taxon>Eukaryota</taxon>
        <taxon>Viridiplantae</taxon>
        <taxon>Streptophyta</taxon>
        <taxon>Embryophyta</taxon>
        <taxon>Tracheophyta</taxon>
        <taxon>Spermatophyta</taxon>
        <taxon>Magnoliopsida</taxon>
        <taxon>eudicotyledons</taxon>
        <taxon>Gunneridae</taxon>
        <taxon>Pentapetalae</taxon>
        <taxon>rosids</taxon>
        <taxon>Vitales</taxon>
        <taxon>Vitaceae</taxon>
        <taxon>Viteae</taxon>
        <taxon>Vitis</taxon>
    </lineage>
</organism>
<name>F6HZT8_VITVI</name>
<evidence type="ECO:0000256" key="1">
    <source>
        <dbReference type="SAM" id="MobiDB-lite"/>
    </source>
</evidence>
<dbReference type="PaxDb" id="29760-VIT_07s0005g04820.t01"/>
<dbReference type="HOGENOM" id="CLU_2872236_0_0_1"/>
<evidence type="ECO:0000313" key="3">
    <source>
        <dbReference type="Proteomes" id="UP000009183"/>
    </source>
</evidence>
<gene>
    <name evidence="2" type="ordered locus">VIT_07s0005g04820</name>
</gene>
<keyword evidence="3" id="KW-1185">Reference proteome</keyword>
<protein>
    <submittedName>
        <fullName evidence="2">Uncharacterized protein</fullName>
    </submittedName>
</protein>
<accession>F6HZT8</accession>
<feature type="compositionally biased region" description="Basic and acidic residues" evidence="1">
    <location>
        <begin position="21"/>
        <end position="34"/>
    </location>
</feature>
<dbReference type="EMBL" id="FN596502">
    <property type="protein sequence ID" value="CCB60204.1"/>
    <property type="molecule type" value="Genomic_DNA"/>
</dbReference>
<dbReference type="OrthoDB" id="2021186at2759"/>
<proteinExistence type="predicted"/>
<dbReference type="AlphaFoldDB" id="F6HZT8"/>
<sequence>MEEEEGLSDGEPETKKKKSRKEFVDSSGDSKREMTVTTCQEVPIGTSLNYRQLWVRKSHLKCSN</sequence>
<feature type="region of interest" description="Disordered" evidence="1">
    <location>
        <begin position="1"/>
        <end position="34"/>
    </location>
</feature>
<dbReference type="STRING" id="29760.F6HZT8"/>